<evidence type="ECO:0000256" key="1">
    <source>
        <dbReference type="SAM" id="MobiDB-lite"/>
    </source>
</evidence>
<feature type="region of interest" description="Disordered" evidence="1">
    <location>
        <begin position="58"/>
        <end position="81"/>
    </location>
</feature>
<sequence>MTEAKEHHLALNPEDCQLLLDALVTLASMQHRLAHHDVTVHKLRKLLGIEKSSEKRAAVCKTSNATGHPKKPTDPTDEGSAPVKPRVVFHAMQALNKGDACPECFTGKVYKAEPGSLLRITGQSPFIPEQHVLERLRCNSCGAYFTAPLPDEVLQDGTASQKYGHSARSLMAIYKYFAGLPFYRQGSLQKLLGVQLTASTVFDQVERVCDAIYPVYQRLFSLAADAAHYYIDDTTHRILDQTEVEKKVRNSDKTQMRSGVYTSGVIATLAEGRDIILFETNMRANSLTAFCITAAWLTQRR</sequence>
<dbReference type="EMBL" id="JAPJDZ010000002">
    <property type="protein sequence ID" value="MDP5134741.1"/>
    <property type="molecule type" value="Genomic_DNA"/>
</dbReference>
<dbReference type="Pfam" id="PF03050">
    <property type="entry name" value="DDE_Tnp_IS66"/>
    <property type="match status" value="1"/>
</dbReference>
<dbReference type="Proteomes" id="UP001231109">
    <property type="component" value="Unassembled WGS sequence"/>
</dbReference>
<keyword evidence="4" id="KW-1185">Reference proteome</keyword>
<organism evidence="3 4">
    <name type="scientific">Rheinheimera baltica</name>
    <dbReference type="NCBI Taxonomy" id="67576"/>
    <lineage>
        <taxon>Bacteria</taxon>
        <taxon>Pseudomonadati</taxon>
        <taxon>Pseudomonadota</taxon>
        <taxon>Gammaproteobacteria</taxon>
        <taxon>Chromatiales</taxon>
        <taxon>Chromatiaceae</taxon>
        <taxon>Rheinheimera</taxon>
    </lineage>
</organism>
<protein>
    <submittedName>
        <fullName evidence="3">Transposase</fullName>
    </submittedName>
</protein>
<name>A0ABT9HUF5_9GAMM</name>
<proteinExistence type="predicted"/>
<evidence type="ECO:0000313" key="4">
    <source>
        <dbReference type="Proteomes" id="UP001231109"/>
    </source>
</evidence>
<reference evidence="3 4" key="1">
    <citation type="submission" date="2022-11" db="EMBL/GenBank/DDBJ databases">
        <title>Viruses from the air-sea interface of a natural surface slick.</title>
        <authorList>
            <person name="Rahlff J."/>
            <person name="Holmfeldt K."/>
        </authorList>
    </citation>
    <scope>NUCLEOTIDE SEQUENCE [LARGE SCALE GENOMIC DNA]</scope>
    <source>
        <strain evidence="3 4">SMS4</strain>
    </source>
</reference>
<feature type="domain" description="Transposase IS66 central" evidence="2">
    <location>
        <begin position="164"/>
        <end position="246"/>
    </location>
</feature>
<dbReference type="InterPro" id="IPR052344">
    <property type="entry name" value="Transposase-related"/>
</dbReference>
<dbReference type="InterPro" id="IPR004291">
    <property type="entry name" value="Transposase_IS66_central"/>
</dbReference>
<comment type="caution">
    <text evidence="3">The sequence shown here is derived from an EMBL/GenBank/DDBJ whole genome shotgun (WGS) entry which is preliminary data.</text>
</comment>
<gene>
    <name evidence="3" type="ORF">ORJ04_02105</name>
</gene>
<evidence type="ECO:0000313" key="3">
    <source>
        <dbReference type="EMBL" id="MDP5134741.1"/>
    </source>
</evidence>
<evidence type="ECO:0000259" key="2">
    <source>
        <dbReference type="Pfam" id="PF03050"/>
    </source>
</evidence>
<dbReference type="PANTHER" id="PTHR33678:SF1">
    <property type="entry name" value="BLL1576 PROTEIN"/>
    <property type="match status" value="1"/>
</dbReference>
<accession>A0ABT9HUF5</accession>
<dbReference type="PANTHER" id="PTHR33678">
    <property type="entry name" value="BLL1576 PROTEIN"/>
    <property type="match status" value="1"/>
</dbReference>